<evidence type="ECO:0000313" key="4">
    <source>
        <dbReference type="Proteomes" id="UP000244184"/>
    </source>
</evidence>
<gene>
    <name evidence="3" type="ORF">C8Z91_08575</name>
</gene>
<keyword evidence="1" id="KW-0378">Hydrolase</keyword>
<sequence length="86" mass="9855">MFTHREVIVKEIPIQVVEAGSISKPTVFFIHGWPTCWLEFEGVMNRLAEEYHVIAIDIPGIGNSVIPLQSYSKRNIAEYVRGLWII</sequence>
<dbReference type="PANTHER" id="PTHR42977">
    <property type="entry name" value="HYDROLASE-RELATED"/>
    <property type="match status" value="1"/>
</dbReference>
<dbReference type="EMBL" id="PYHP01000022">
    <property type="protein sequence ID" value="PUA39471.1"/>
    <property type="molecule type" value="Genomic_DNA"/>
</dbReference>
<comment type="caution">
    <text evidence="3">The sequence shown here is derived from an EMBL/GenBank/DDBJ whole genome shotgun (WGS) entry which is preliminary data.</text>
</comment>
<dbReference type="AlphaFoldDB" id="A0A2T6G5N5"/>
<accession>A0A2T6G5N5</accession>
<dbReference type="InterPro" id="IPR000073">
    <property type="entry name" value="AB_hydrolase_1"/>
</dbReference>
<organism evidence="3 4">
    <name type="scientific">Paenibacillus elgii</name>
    <dbReference type="NCBI Taxonomy" id="189691"/>
    <lineage>
        <taxon>Bacteria</taxon>
        <taxon>Bacillati</taxon>
        <taxon>Bacillota</taxon>
        <taxon>Bacilli</taxon>
        <taxon>Bacillales</taxon>
        <taxon>Paenibacillaceae</taxon>
        <taxon>Paenibacillus</taxon>
    </lineage>
</organism>
<evidence type="ECO:0000256" key="1">
    <source>
        <dbReference type="ARBA" id="ARBA00022801"/>
    </source>
</evidence>
<dbReference type="Gene3D" id="3.40.50.1820">
    <property type="entry name" value="alpha/beta hydrolase"/>
    <property type="match status" value="1"/>
</dbReference>
<evidence type="ECO:0000313" key="3">
    <source>
        <dbReference type="EMBL" id="PUA39471.1"/>
    </source>
</evidence>
<evidence type="ECO:0000259" key="2">
    <source>
        <dbReference type="Pfam" id="PF00561"/>
    </source>
</evidence>
<reference evidence="3 4" key="1">
    <citation type="submission" date="2018-03" db="EMBL/GenBank/DDBJ databases">
        <title>Genome sequence of Paenibacillus elgii strain AC13 an antimicrobial compound producing bacteria.</title>
        <authorList>
            <person name="Kurokawa A.S."/>
            <person name="Araujo J.F."/>
            <person name="Costa R.A."/>
            <person name="Ortega D.B."/>
            <person name="Pires A.S."/>
            <person name="Pappas G.J.Jr."/>
            <person name="Franco O.L."/>
            <person name="Barreto C."/>
            <person name="Magalhaes B.S."/>
            <person name="Kruger R.H."/>
        </authorList>
    </citation>
    <scope>NUCLEOTIDE SEQUENCE [LARGE SCALE GENOMIC DNA]</scope>
    <source>
        <strain evidence="3 4">AC13</strain>
    </source>
</reference>
<feature type="domain" description="AB hydrolase-1" evidence="2">
    <location>
        <begin position="25"/>
        <end position="85"/>
    </location>
</feature>
<dbReference type="SUPFAM" id="SSF53474">
    <property type="entry name" value="alpha/beta-Hydrolases"/>
    <property type="match status" value="1"/>
</dbReference>
<dbReference type="Pfam" id="PF00561">
    <property type="entry name" value="Abhydrolase_1"/>
    <property type="match status" value="1"/>
</dbReference>
<dbReference type="InterPro" id="IPR051340">
    <property type="entry name" value="Haloalkane_dehalogenase"/>
</dbReference>
<protein>
    <recommendedName>
        <fullName evidence="2">AB hydrolase-1 domain-containing protein</fullName>
    </recommendedName>
</protein>
<dbReference type="InterPro" id="IPR029058">
    <property type="entry name" value="AB_hydrolase_fold"/>
</dbReference>
<dbReference type="RefSeq" id="WP_108531072.1">
    <property type="nucleotide sequence ID" value="NZ_PYHP01000022.1"/>
</dbReference>
<proteinExistence type="predicted"/>
<dbReference type="Proteomes" id="UP000244184">
    <property type="component" value="Unassembled WGS sequence"/>
</dbReference>
<dbReference type="GO" id="GO:0004301">
    <property type="term" value="F:epoxide hydrolase activity"/>
    <property type="evidence" value="ECO:0007669"/>
    <property type="project" value="TreeGrafter"/>
</dbReference>
<dbReference type="PANTHER" id="PTHR42977:SF3">
    <property type="entry name" value="AB HYDROLASE-1 DOMAIN-CONTAINING PROTEIN"/>
    <property type="match status" value="1"/>
</dbReference>
<name>A0A2T6G5N5_9BACL</name>